<dbReference type="Pfam" id="PF00126">
    <property type="entry name" value="HTH_1"/>
    <property type="match status" value="1"/>
</dbReference>
<gene>
    <name evidence="6" type="ORF">tloyanaT_10900</name>
</gene>
<organism evidence="6 7">
    <name type="scientific">Thalassotalea loyana</name>
    <dbReference type="NCBI Taxonomy" id="280483"/>
    <lineage>
        <taxon>Bacteria</taxon>
        <taxon>Pseudomonadati</taxon>
        <taxon>Pseudomonadota</taxon>
        <taxon>Gammaproteobacteria</taxon>
        <taxon>Alteromonadales</taxon>
        <taxon>Colwelliaceae</taxon>
        <taxon>Thalassotalea</taxon>
    </lineage>
</organism>
<dbReference type="InterPro" id="IPR036390">
    <property type="entry name" value="WH_DNA-bd_sf"/>
</dbReference>
<keyword evidence="3" id="KW-0238">DNA-binding</keyword>
<dbReference type="PANTHER" id="PTHR30579">
    <property type="entry name" value="TRANSCRIPTIONAL REGULATOR"/>
    <property type="match status" value="1"/>
</dbReference>
<dbReference type="NCBIfam" id="TIGR03298">
    <property type="entry name" value="argP"/>
    <property type="match status" value="1"/>
</dbReference>
<evidence type="ECO:0000256" key="4">
    <source>
        <dbReference type="ARBA" id="ARBA00023163"/>
    </source>
</evidence>
<dbReference type="PRINTS" id="PR00039">
    <property type="entry name" value="HTHLYSR"/>
</dbReference>
<dbReference type="InterPro" id="IPR005119">
    <property type="entry name" value="LysR_subst-bd"/>
</dbReference>
<keyword evidence="7" id="KW-1185">Reference proteome</keyword>
<dbReference type="SUPFAM" id="SSF46785">
    <property type="entry name" value="Winged helix' DNA-binding domain"/>
    <property type="match status" value="1"/>
</dbReference>
<feature type="domain" description="HTH lysR-type" evidence="5">
    <location>
        <begin position="7"/>
        <end position="63"/>
    </location>
</feature>
<dbReference type="EMBL" id="BSSV01000002">
    <property type="protein sequence ID" value="GLX84838.1"/>
    <property type="molecule type" value="Genomic_DNA"/>
</dbReference>
<dbReference type="InterPro" id="IPR036388">
    <property type="entry name" value="WH-like_DNA-bd_sf"/>
</dbReference>
<dbReference type="NCBIfam" id="NF002964">
    <property type="entry name" value="PRK03635.1"/>
    <property type="match status" value="1"/>
</dbReference>
<name>A0ABQ6H9N2_9GAMM</name>
<reference evidence="6 7" key="1">
    <citation type="submission" date="2023-03" db="EMBL/GenBank/DDBJ databases">
        <title>Thalassotalea loyana LMG 22536T draft genome sequence.</title>
        <authorList>
            <person name="Sawabe T."/>
        </authorList>
    </citation>
    <scope>NUCLEOTIDE SEQUENCE [LARGE SCALE GENOMIC DNA]</scope>
    <source>
        <strain evidence="6 7">LMG 22536</strain>
    </source>
</reference>
<sequence length="301" mass="33514">MMNIEKLDYKLVAALDAVITAQSFEGAATKLHITQSAISQRIKQLEQWLAQPVLIRGTPIEATETGQKLLSHYQKIKQLESALLGELRPDLASATTQVSIALNADTLASWFIPAITPLLKQQNIVFDLKVANEAVSHELLKKGEVFGAVSSHATSFAGGKATFLGELEYVLCANQTFNNQYFSAGLNRESLRHAPAISFDSFDNMHTSFIKQHFNLSANDYPRHQLRSSEAFVSMALAGVAYALLPTTQAQEHLNRHELIDLAPSLRIKQDLYWHSWHLEQGIYKEISNTIVNFAQNLLAK</sequence>
<dbReference type="PANTHER" id="PTHR30579:SF2">
    <property type="entry name" value="HTH-TYPE TRANSCRIPTIONAL REGULATOR ARGP"/>
    <property type="match status" value="1"/>
</dbReference>
<dbReference type="Gene3D" id="1.10.10.10">
    <property type="entry name" value="Winged helix-like DNA-binding domain superfamily/Winged helix DNA-binding domain"/>
    <property type="match status" value="1"/>
</dbReference>
<evidence type="ECO:0000259" key="5">
    <source>
        <dbReference type="PROSITE" id="PS50931"/>
    </source>
</evidence>
<evidence type="ECO:0000313" key="7">
    <source>
        <dbReference type="Proteomes" id="UP001157134"/>
    </source>
</evidence>
<protein>
    <submittedName>
        <fullName evidence="6">Transcriptional regulator ArgP</fullName>
    </submittedName>
</protein>
<dbReference type="NCBIfam" id="NF009888">
    <property type="entry name" value="PRK13348.1"/>
    <property type="match status" value="1"/>
</dbReference>
<comment type="similarity">
    <text evidence="1">Belongs to the LysR transcriptional regulatory family.</text>
</comment>
<evidence type="ECO:0000256" key="3">
    <source>
        <dbReference type="ARBA" id="ARBA00023125"/>
    </source>
</evidence>
<dbReference type="Pfam" id="PF03466">
    <property type="entry name" value="LysR_substrate"/>
    <property type="match status" value="1"/>
</dbReference>
<dbReference type="InterPro" id="IPR017685">
    <property type="entry name" value="ArgP"/>
</dbReference>
<dbReference type="Gene3D" id="3.40.190.290">
    <property type="match status" value="1"/>
</dbReference>
<comment type="caution">
    <text evidence="6">The sequence shown here is derived from an EMBL/GenBank/DDBJ whole genome shotgun (WGS) entry which is preliminary data.</text>
</comment>
<dbReference type="InterPro" id="IPR000847">
    <property type="entry name" value="LysR_HTH_N"/>
</dbReference>
<keyword evidence="2" id="KW-0805">Transcription regulation</keyword>
<dbReference type="RefSeq" id="WP_284296526.1">
    <property type="nucleotide sequence ID" value="NZ_BSSV01000002.1"/>
</dbReference>
<evidence type="ECO:0000256" key="1">
    <source>
        <dbReference type="ARBA" id="ARBA00009437"/>
    </source>
</evidence>
<dbReference type="InterPro" id="IPR050176">
    <property type="entry name" value="LTTR"/>
</dbReference>
<dbReference type="SUPFAM" id="SSF53850">
    <property type="entry name" value="Periplasmic binding protein-like II"/>
    <property type="match status" value="1"/>
</dbReference>
<proteinExistence type="inferred from homology"/>
<evidence type="ECO:0000256" key="2">
    <source>
        <dbReference type="ARBA" id="ARBA00023015"/>
    </source>
</evidence>
<keyword evidence="4" id="KW-0804">Transcription</keyword>
<dbReference type="Proteomes" id="UP001157134">
    <property type="component" value="Unassembled WGS sequence"/>
</dbReference>
<accession>A0ABQ6H9N2</accession>
<dbReference type="PROSITE" id="PS50931">
    <property type="entry name" value="HTH_LYSR"/>
    <property type="match status" value="1"/>
</dbReference>
<evidence type="ECO:0000313" key="6">
    <source>
        <dbReference type="EMBL" id="GLX84838.1"/>
    </source>
</evidence>